<comment type="similarity">
    <text evidence="3">Belongs to the methyl-accepting chemotaxis (MCP) protein family.</text>
</comment>
<dbReference type="Proteomes" id="UP000197468">
    <property type="component" value="Unassembled WGS sequence"/>
</dbReference>
<dbReference type="InterPro" id="IPR004090">
    <property type="entry name" value="Chemotax_Me-accpt_rcpt"/>
</dbReference>
<feature type="transmembrane region" description="Helical" evidence="5">
    <location>
        <begin position="51"/>
        <end position="70"/>
    </location>
</feature>
<dbReference type="PRINTS" id="PR00260">
    <property type="entry name" value="CHEMTRNSDUCR"/>
</dbReference>
<keyword evidence="5" id="KW-1133">Transmembrane helix</keyword>
<sequence length="670" mass="70747">MEQPMNQQHSGGLRADGAARSDRGLGEFFRYHGWLSPGVRLFRSIGFPMKALLLSSAFVLPLVIVLAYLVEDTREQLHRTTDEQRGLTYFRPVLELLSATQQLRLAQASGADTSTARQSVDRAAKAIESRQAELGRVFDLTEPYNGMRSALAALDSGAAGADGTAGEVRMAAQSRLAAAVLVLAREVADGSSLAVDPSLDTHHLANIGVLAGVRSMEAAAALRDWAVQAAGAKSVSRPTRDQLSQARSLLSALRDDVANSLDAVYSAAPALKGSIDQRGTDDALNALVTLVDGKILAGDVSAETTTLTAAGNAALERQRALVDDALHQLEDRLTQRVGELRASLWGHLAVVVSFLLLAGYLMLAFYRVMQGGLREVAGHLEAITNGNLTTMPKPWGRDEAARLMGTLGEMQASLRRVVGVTLDGSAHVQSASGEIAAASMDLSHRTEQTAANLQQTASSMEEISATVRHTSARVEEAVKIVRDNASAATRGGQVIGQVAQTMDDIRNSSGKIAEIIGVIDSIAFQTNILALNAAVEAARAGEHGKGFAVVASEVRALAGRTSTAAREIKQLINTSVERVEAGHEITTDAGRTVQVIVTNAERIAVLMGEIATATQEQSSGIALVDAAVQELDQSTQQNAALVEQSSAAAGTLSEQAQRLSAEMSFFRLPA</sequence>
<dbReference type="AlphaFoldDB" id="A0A246IX57"/>
<accession>A0A246IX57</accession>
<dbReference type="PROSITE" id="PS50111">
    <property type="entry name" value="CHEMOTAXIS_TRANSDUC_2"/>
    <property type="match status" value="1"/>
</dbReference>
<evidence type="ECO:0000259" key="6">
    <source>
        <dbReference type="PROSITE" id="PS50111"/>
    </source>
</evidence>
<dbReference type="SUPFAM" id="SSF58104">
    <property type="entry name" value="Methyl-accepting chemotaxis protein (MCP) signaling domain"/>
    <property type="match status" value="1"/>
</dbReference>
<evidence type="ECO:0000256" key="1">
    <source>
        <dbReference type="ARBA" id="ARBA00004370"/>
    </source>
</evidence>
<dbReference type="Gene3D" id="1.10.287.950">
    <property type="entry name" value="Methyl-accepting chemotaxis protein"/>
    <property type="match status" value="1"/>
</dbReference>
<evidence type="ECO:0000313" key="8">
    <source>
        <dbReference type="EMBL" id="OWQ84756.1"/>
    </source>
</evidence>
<keyword evidence="2" id="KW-0488">Methylation</keyword>
<dbReference type="GO" id="GO:0007165">
    <property type="term" value="P:signal transduction"/>
    <property type="evidence" value="ECO:0007669"/>
    <property type="project" value="UniProtKB-KW"/>
</dbReference>
<keyword evidence="5" id="KW-0812">Transmembrane</keyword>
<dbReference type="InterPro" id="IPR003660">
    <property type="entry name" value="HAMP_dom"/>
</dbReference>
<dbReference type="PROSITE" id="PS50885">
    <property type="entry name" value="HAMP"/>
    <property type="match status" value="1"/>
</dbReference>
<evidence type="ECO:0000256" key="5">
    <source>
        <dbReference type="SAM" id="Phobius"/>
    </source>
</evidence>
<dbReference type="PANTHER" id="PTHR43531">
    <property type="entry name" value="PROTEIN ICFG"/>
    <property type="match status" value="1"/>
</dbReference>
<keyword evidence="4" id="KW-0807">Transducer</keyword>
<proteinExistence type="inferred from homology"/>
<dbReference type="SMART" id="SM00283">
    <property type="entry name" value="MA"/>
    <property type="match status" value="1"/>
</dbReference>
<keyword evidence="9" id="KW-1185">Reference proteome</keyword>
<evidence type="ECO:0008006" key="10">
    <source>
        <dbReference type="Google" id="ProtNLM"/>
    </source>
</evidence>
<dbReference type="GO" id="GO:0004888">
    <property type="term" value="F:transmembrane signaling receptor activity"/>
    <property type="evidence" value="ECO:0007669"/>
    <property type="project" value="InterPro"/>
</dbReference>
<evidence type="ECO:0000259" key="7">
    <source>
        <dbReference type="PROSITE" id="PS50885"/>
    </source>
</evidence>
<dbReference type="Pfam" id="PF00672">
    <property type="entry name" value="HAMP"/>
    <property type="match status" value="1"/>
</dbReference>
<gene>
    <name evidence="8" type="ORF">CDN99_23790</name>
</gene>
<dbReference type="PANTHER" id="PTHR43531:SF14">
    <property type="entry name" value="METHYL-ACCEPTING CHEMOTAXIS PROTEIN I-RELATED"/>
    <property type="match status" value="1"/>
</dbReference>
<evidence type="ECO:0000313" key="9">
    <source>
        <dbReference type="Proteomes" id="UP000197468"/>
    </source>
</evidence>
<protein>
    <recommendedName>
        <fullName evidence="10">Methyl-accepting chemotaxis protein</fullName>
    </recommendedName>
</protein>
<feature type="domain" description="HAMP" evidence="7">
    <location>
        <begin position="367"/>
        <end position="419"/>
    </location>
</feature>
<evidence type="ECO:0000256" key="4">
    <source>
        <dbReference type="PROSITE-ProRule" id="PRU00284"/>
    </source>
</evidence>
<comment type="caution">
    <text evidence="8">The sequence shown here is derived from an EMBL/GenBank/DDBJ whole genome shotgun (WGS) entry which is preliminary data.</text>
</comment>
<evidence type="ECO:0000256" key="2">
    <source>
        <dbReference type="ARBA" id="ARBA00022481"/>
    </source>
</evidence>
<feature type="transmembrane region" description="Helical" evidence="5">
    <location>
        <begin position="344"/>
        <end position="366"/>
    </location>
</feature>
<keyword evidence="5" id="KW-0472">Membrane</keyword>
<dbReference type="FunFam" id="1.10.287.950:FF:000001">
    <property type="entry name" value="Methyl-accepting chemotaxis sensory transducer"/>
    <property type="match status" value="1"/>
</dbReference>
<comment type="subcellular location">
    <subcellularLocation>
        <location evidence="1">Membrane</location>
    </subcellularLocation>
</comment>
<reference evidence="8 9" key="1">
    <citation type="journal article" date="2008" name="Int. J. Syst. Evol. Microbiol.">
        <title>Description of Roseateles aquatilis sp. nov. and Roseateles terrae sp. nov., in the class Betaproteobacteria, and emended description of the genus Roseateles.</title>
        <authorList>
            <person name="Gomila M."/>
            <person name="Bowien B."/>
            <person name="Falsen E."/>
            <person name="Moore E.R."/>
            <person name="Lalucat J."/>
        </authorList>
    </citation>
    <scope>NUCLEOTIDE SEQUENCE [LARGE SCALE GENOMIC DNA]</scope>
    <source>
        <strain evidence="8 9">CCUG 48205</strain>
    </source>
</reference>
<dbReference type="SMART" id="SM00304">
    <property type="entry name" value="HAMP"/>
    <property type="match status" value="1"/>
</dbReference>
<dbReference type="CDD" id="cd11386">
    <property type="entry name" value="MCP_signal"/>
    <property type="match status" value="1"/>
</dbReference>
<feature type="domain" description="Methyl-accepting transducer" evidence="6">
    <location>
        <begin position="424"/>
        <end position="653"/>
    </location>
</feature>
<dbReference type="GO" id="GO:0005886">
    <property type="term" value="C:plasma membrane"/>
    <property type="evidence" value="ECO:0007669"/>
    <property type="project" value="TreeGrafter"/>
</dbReference>
<dbReference type="GO" id="GO:0006935">
    <property type="term" value="P:chemotaxis"/>
    <property type="evidence" value="ECO:0007669"/>
    <property type="project" value="InterPro"/>
</dbReference>
<evidence type="ECO:0000256" key="3">
    <source>
        <dbReference type="ARBA" id="ARBA00029447"/>
    </source>
</evidence>
<dbReference type="Pfam" id="PF00015">
    <property type="entry name" value="MCPsignal"/>
    <property type="match status" value="1"/>
</dbReference>
<dbReference type="InterPro" id="IPR051310">
    <property type="entry name" value="MCP_chemotaxis"/>
</dbReference>
<name>A0A246IX57_9BURK</name>
<organism evidence="8 9">
    <name type="scientific">Roseateles aquatilis</name>
    <dbReference type="NCBI Taxonomy" id="431061"/>
    <lineage>
        <taxon>Bacteria</taxon>
        <taxon>Pseudomonadati</taxon>
        <taxon>Pseudomonadota</taxon>
        <taxon>Betaproteobacteria</taxon>
        <taxon>Burkholderiales</taxon>
        <taxon>Sphaerotilaceae</taxon>
        <taxon>Roseateles</taxon>
    </lineage>
</organism>
<dbReference type="InterPro" id="IPR004089">
    <property type="entry name" value="MCPsignal_dom"/>
</dbReference>
<dbReference type="EMBL" id="NIOF01000015">
    <property type="protein sequence ID" value="OWQ84756.1"/>
    <property type="molecule type" value="Genomic_DNA"/>
</dbReference>